<protein>
    <submittedName>
        <fullName evidence="1">Uncharacterized protein</fullName>
    </submittedName>
</protein>
<evidence type="ECO:0000313" key="2">
    <source>
        <dbReference type="Proteomes" id="UP000736328"/>
    </source>
</evidence>
<accession>A0A933IDN6</accession>
<name>A0A933IDN6_UNCT6</name>
<dbReference type="Proteomes" id="UP000736328">
    <property type="component" value="Unassembled WGS sequence"/>
</dbReference>
<dbReference type="AlphaFoldDB" id="A0A933IDN6"/>
<gene>
    <name evidence="1" type="ORF">HY768_04885</name>
</gene>
<organism evidence="1 2">
    <name type="scientific">candidate division TA06 bacterium</name>
    <dbReference type="NCBI Taxonomy" id="2250710"/>
    <lineage>
        <taxon>Bacteria</taxon>
        <taxon>Bacteria division TA06</taxon>
    </lineage>
</organism>
<comment type="caution">
    <text evidence="1">The sequence shown here is derived from an EMBL/GenBank/DDBJ whole genome shotgun (WGS) entry which is preliminary data.</text>
</comment>
<evidence type="ECO:0000313" key="1">
    <source>
        <dbReference type="EMBL" id="MBI4726548.1"/>
    </source>
</evidence>
<proteinExistence type="predicted"/>
<sequence length="266" mass="28275">MRKAIAVLAVVIGITFTVPVQKSNAGGISLSLSPEIGLVNYSLKDFGDSLTAWGGMEKGHNFLEFGGSAKLRVGLTEDFGIYGKMGGAYASKTNPVYKTESYSNAYYSEEVAITGDVKFTMLNANLSVGVSQHISALLPEGLEAHGEFRAGAALSKIALDDQITYTVDYEGTIYTNTYVEQWKISGIGFNWAVSCGGEFYLTKILFFGIDGEYHGGTISELTTESYLIDGAAVPNGPTGPVKYSSGENATLGLSGFAIKGKLGVRF</sequence>
<dbReference type="EMBL" id="JACQXR010000059">
    <property type="protein sequence ID" value="MBI4726548.1"/>
    <property type="molecule type" value="Genomic_DNA"/>
</dbReference>
<reference evidence="1" key="1">
    <citation type="submission" date="2020-07" db="EMBL/GenBank/DDBJ databases">
        <title>Huge and variable diversity of episymbiotic CPR bacteria and DPANN archaea in groundwater ecosystems.</title>
        <authorList>
            <person name="He C.Y."/>
            <person name="Keren R."/>
            <person name="Whittaker M."/>
            <person name="Farag I.F."/>
            <person name="Doudna J."/>
            <person name="Cate J.H.D."/>
            <person name="Banfield J.F."/>
        </authorList>
    </citation>
    <scope>NUCLEOTIDE SEQUENCE</scope>
    <source>
        <strain evidence="1">NC_groundwater_1520_Pr4_B-0.1um_53_5</strain>
    </source>
</reference>